<dbReference type="EMBL" id="JAVXUP010001753">
    <property type="protein sequence ID" value="KAK3008419.1"/>
    <property type="molecule type" value="Genomic_DNA"/>
</dbReference>
<comment type="cofactor">
    <cofactor evidence="1">
        <name>heme b</name>
        <dbReference type="ChEBI" id="CHEBI:60344"/>
    </cofactor>
</comment>
<dbReference type="CDD" id="cd08760">
    <property type="entry name" value="Cyt_b561_FRRS1_like"/>
    <property type="match status" value="1"/>
</dbReference>
<evidence type="ECO:0000256" key="7">
    <source>
        <dbReference type="ARBA" id="ARBA00022982"/>
    </source>
</evidence>
<dbReference type="AlphaFoldDB" id="A0AA88VIL9"/>
<evidence type="ECO:0000256" key="8">
    <source>
        <dbReference type="ARBA" id="ARBA00022989"/>
    </source>
</evidence>
<organism evidence="13 14">
    <name type="scientific">Escallonia herrerae</name>
    <dbReference type="NCBI Taxonomy" id="1293975"/>
    <lineage>
        <taxon>Eukaryota</taxon>
        <taxon>Viridiplantae</taxon>
        <taxon>Streptophyta</taxon>
        <taxon>Embryophyta</taxon>
        <taxon>Tracheophyta</taxon>
        <taxon>Spermatophyta</taxon>
        <taxon>Magnoliopsida</taxon>
        <taxon>eudicotyledons</taxon>
        <taxon>Gunneridae</taxon>
        <taxon>Pentapetalae</taxon>
        <taxon>asterids</taxon>
        <taxon>campanulids</taxon>
        <taxon>Escalloniales</taxon>
        <taxon>Escalloniaceae</taxon>
        <taxon>Escallonia</taxon>
    </lineage>
</organism>
<keyword evidence="4" id="KW-0349">Heme</keyword>
<keyword evidence="5 11" id="KW-0812">Transmembrane</keyword>
<feature type="non-terminal residue" evidence="13">
    <location>
        <position position="205"/>
    </location>
</feature>
<feature type="transmembrane region" description="Helical" evidence="11">
    <location>
        <begin position="79"/>
        <end position="98"/>
    </location>
</feature>
<feature type="transmembrane region" description="Helical" evidence="11">
    <location>
        <begin position="14"/>
        <end position="33"/>
    </location>
</feature>
<dbReference type="GO" id="GO:0020037">
    <property type="term" value="F:heme binding"/>
    <property type="evidence" value="ECO:0007669"/>
    <property type="project" value="TreeGrafter"/>
</dbReference>
<evidence type="ECO:0000256" key="6">
    <source>
        <dbReference type="ARBA" id="ARBA00022723"/>
    </source>
</evidence>
<feature type="domain" description="Cytochrome b561" evidence="12">
    <location>
        <begin position="1"/>
        <end position="172"/>
    </location>
</feature>
<keyword evidence="9" id="KW-0408">Iron</keyword>
<evidence type="ECO:0000256" key="11">
    <source>
        <dbReference type="SAM" id="Phobius"/>
    </source>
</evidence>
<evidence type="ECO:0000256" key="9">
    <source>
        <dbReference type="ARBA" id="ARBA00023004"/>
    </source>
</evidence>
<dbReference type="PANTHER" id="PTHR15422">
    <property type="entry name" value="OS05G0565100 PROTEIN"/>
    <property type="match status" value="1"/>
</dbReference>
<evidence type="ECO:0000256" key="10">
    <source>
        <dbReference type="ARBA" id="ARBA00023136"/>
    </source>
</evidence>
<keyword evidence="10 11" id="KW-0472">Membrane</keyword>
<feature type="transmembrane region" description="Helical" evidence="11">
    <location>
        <begin position="110"/>
        <end position="131"/>
    </location>
</feature>
<evidence type="ECO:0000256" key="1">
    <source>
        <dbReference type="ARBA" id="ARBA00001970"/>
    </source>
</evidence>
<keyword evidence="6" id="KW-0479">Metal-binding</keyword>
<dbReference type="GO" id="GO:0016020">
    <property type="term" value="C:membrane"/>
    <property type="evidence" value="ECO:0007669"/>
    <property type="project" value="UniProtKB-SubCell"/>
</dbReference>
<dbReference type="GO" id="GO:0140575">
    <property type="term" value="F:transmembrane monodehydroascorbate reductase activity"/>
    <property type="evidence" value="ECO:0007669"/>
    <property type="project" value="InterPro"/>
</dbReference>
<evidence type="ECO:0000256" key="3">
    <source>
        <dbReference type="ARBA" id="ARBA00022448"/>
    </source>
</evidence>
<reference evidence="13" key="1">
    <citation type="submission" date="2022-12" db="EMBL/GenBank/DDBJ databases">
        <title>Draft genome assemblies for two species of Escallonia (Escalloniales).</title>
        <authorList>
            <person name="Chanderbali A."/>
            <person name="Dervinis C."/>
            <person name="Anghel I."/>
            <person name="Soltis D."/>
            <person name="Soltis P."/>
            <person name="Zapata F."/>
        </authorList>
    </citation>
    <scope>NUCLEOTIDE SEQUENCE</scope>
    <source>
        <strain evidence="13">UCBG64.0493</strain>
        <tissue evidence="13">Leaf</tissue>
    </source>
</reference>
<dbReference type="PROSITE" id="PS50939">
    <property type="entry name" value="CYTOCHROME_B561"/>
    <property type="match status" value="1"/>
</dbReference>
<comment type="subcellular location">
    <subcellularLocation>
        <location evidence="2">Membrane</location>
        <topology evidence="2">Multi-pass membrane protein</topology>
    </subcellularLocation>
</comment>
<evidence type="ECO:0000259" key="12">
    <source>
        <dbReference type="PROSITE" id="PS50939"/>
    </source>
</evidence>
<keyword evidence="7" id="KW-0249">Electron transport</keyword>
<keyword evidence="14" id="KW-1185">Reference proteome</keyword>
<dbReference type="PANTHER" id="PTHR15422:SF24">
    <property type="entry name" value="DOMON RELATED DOMAIN-CONTAINING PROTEIN"/>
    <property type="match status" value="1"/>
</dbReference>
<dbReference type="Pfam" id="PF03188">
    <property type="entry name" value="Cytochrom_B561"/>
    <property type="match status" value="1"/>
</dbReference>
<name>A0AA88VIL9_9ASTE</name>
<keyword evidence="3" id="KW-0813">Transport</keyword>
<gene>
    <name evidence="13" type="ORF">RJ639_014756</name>
</gene>
<dbReference type="InterPro" id="IPR045150">
    <property type="entry name" value="CYB561D1/2"/>
</dbReference>
<evidence type="ECO:0000256" key="4">
    <source>
        <dbReference type="ARBA" id="ARBA00022617"/>
    </source>
</evidence>
<evidence type="ECO:0000313" key="13">
    <source>
        <dbReference type="EMBL" id="KAK3008419.1"/>
    </source>
</evidence>
<protein>
    <recommendedName>
        <fullName evidence="12">Cytochrome b561 domain-containing protein</fullName>
    </recommendedName>
</protein>
<dbReference type="SMART" id="SM00665">
    <property type="entry name" value="B561"/>
    <property type="match status" value="1"/>
</dbReference>
<keyword evidence="8 11" id="KW-1133">Transmembrane helix</keyword>
<feature type="transmembrane region" description="Helical" evidence="11">
    <location>
        <begin position="45"/>
        <end position="67"/>
    </location>
</feature>
<dbReference type="InterPro" id="IPR006593">
    <property type="entry name" value="Cyt_b561/ferric_Rdtase_TM"/>
</dbReference>
<accession>A0AA88VIL9</accession>
<comment type="caution">
    <text evidence="13">The sequence shown here is derived from an EMBL/GenBank/DDBJ whole genome shotgun (WGS) entry which is preliminary data.</text>
</comment>
<proteinExistence type="predicted"/>
<dbReference type="GO" id="GO:0046872">
    <property type="term" value="F:metal ion binding"/>
    <property type="evidence" value="ECO:0007669"/>
    <property type="project" value="UniProtKB-KW"/>
</dbReference>
<evidence type="ECO:0000313" key="14">
    <source>
        <dbReference type="Proteomes" id="UP001188597"/>
    </source>
</evidence>
<dbReference type="Proteomes" id="UP001188597">
    <property type="component" value="Unassembled WGS sequence"/>
</dbReference>
<feature type="transmembrane region" description="Helical" evidence="11">
    <location>
        <begin position="146"/>
        <end position="164"/>
    </location>
</feature>
<dbReference type="Gene3D" id="1.20.120.1770">
    <property type="match status" value="1"/>
</dbReference>
<sequence>LSRRLIFEVTLHGFLLWASMGFLTPAGILAIRMSNREPCGRRLKIMFYIHANILSVILSTAAAIMSIENFENSFNNYHQRMGLVLYGVIWLQALSGFLRPQRGSTRRSAWFFVHWVLGTAVSLLGIIHIYTGLQAYQRKTSKSVKLWIMLFTAEISFIALFYLFQDKWDFIQKQGVMLGNETIQPTDQEIYPTDKPKEVFTGRPL</sequence>
<evidence type="ECO:0000256" key="5">
    <source>
        <dbReference type="ARBA" id="ARBA00022692"/>
    </source>
</evidence>
<evidence type="ECO:0000256" key="2">
    <source>
        <dbReference type="ARBA" id="ARBA00004141"/>
    </source>
</evidence>